<dbReference type="SUPFAM" id="SSF51430">
    <property type="entry name" value="NAD(P)-linked oxidoreductase"/>
    <property type="match status" value="2"/>
</dbReference>
<dbReference type="STRING" id="471704.A0A151J7C8"/>
<sequence length="654" mass="74054">MAGIPTITFSNGYKMPMLGLGTYKMGDVKRAVKDAIDLGYRHIDTAFLYGNEKEIGEAIRDKIKDGSVTREDLFITTKLWNNFHKEEHVVPACKQSLANLGLDYVDLFLVHWPFAFKVNILQEGDDSWPLDAAGNLCESDVDYLETWRGMEECVHQGLTRSIGINNFNSEQITRLLKSAKIAPVNNQIEVNVNVNQEKLIDFCKKHDITVTAYSPLGQPGNVSGIDNKLDNPIILQFAKKYNKTPAQIAFRYVYQYETALIPKSVTKSRIKENMEFFDFTLTSDEMNTIRKLGTGQRVVFFTPRNVENDHILISALKVYWKAHVLTTMFEARSTLGLANYNWTLQKISRSGLRPLARINFSSSKPGEVTQAVKDAIDIGYRHIDGAHVYGNEKEVGAAVKAKIAEGVVKREDLFITSKLWNTFHRPELVEPTIKKTLTDLGLDYVDLYLIHWPHGFKEGGDLFPTNADGSLQLSDVDYLDTWKAMEGVFVKGLAKNIGVSNFNSEQITRLLENSTVKPVTNQVECHPYLTQKKLSDFCKERDILITAYSPLGSPDRPWAKPDDPKLLEDKKLIDLGKKYNKTPAQIFIRYQVDRGHIVIPKSVTKSRIAQNMDVFDFKLSSEDIAYIDTFDCNGRICPVEGSKASPYYPFNIPF</sequence>
<protein>
    <submittedName>
        <fullName evidence="5">Aldo-keto reductase family 1 member B10</fullName>
    </submittedName>
</protein>
<keyword evidence="6" id="KW-1185">Reference proteome</keyword>
<keyword evidence="2" id="KW-0521">NADP</keyword>
<dbReference type="AlphaFoldDB" id="A0A151J7C8"/>
<dbReference type="Gene3D" id="3.20.20.100">
    <property type="entry name" value="NADP-dependent oxidoreductase domain"/>
    <property type="match status" value="2"/>
</dbReference>
<accession>A0A151J7C8</accession>
<evidence type="ECO:0000259" key="4">
    <source>
        <dbReference type="Pfam" id="PF00248"/>
    </source>
</evidence>
<organism evidence="5 6">
    <name type="scientific">Trachymyrmex cornetzi</name>
    <dbReference type="NCBI Taxonomy" id="471704"/>
    <lineage>
        <taxon>Eukaryota</taxon>
        <taxon>Metazoa</taxon>
        <taxon>Ecdysozoa</taxon>
        <taxon>Arthropoda</taxon>
        <taxon>Hexapoda</taxon>
        <taxon>Insecta</taxon>
        <taxon>Pterygota</taxon>
        <taxon>Neoptera</taxon>
        <taxon>Endopterygota</taxon>
        <taxon>Hymenoptera</taxon>
        <taxon>Apocrita</taxon>
        <taxon>Aculeata</taxon>
        <taxon>Formicoidea</taxon>
        <taxon>Formicidae</taxon>
        <taxon>Myrmicinae</taxon>
        <taxon>Trachymyrmex</taxon>
    </lineage>
</organism>
<keyword evidence="3" id="KW-0560">Oxidoreductase</keyword>
<dbReference type="FunFam" id="3.20.20.100:FF:000006">
    <property type="entry name" value="Aldo-keto reductase family 1 member A1"/>
    <property type="match status" value="2"/>
</dbReference>
<dbReference type="InterPro" id="IPR018170">
    <property type="entry name" value="Aldo/ket_reductase_CS"/>
</dbReference>
<dbReference type="InterPro" id="IPR044488">
    <property type="entry name" value="AKR2E"/>
</dbReference>
<dbReference type="PANTHER" id="PTHR11732">
    <property type="entry name" value="ALDO/KETO REDUCTASE"/>
    <property type="match status" value="1"/>
</dbReference>
<dbReference type="Pfam" id="PF00248">
    <property type="entry name" value="Aldo_ket_red"/>
    <property type="match status" value="2"/>
</dbReference>
<dbReference type="InterPro" id="IPR023210">
    <property type="entry name" value="NADP_OxRdtase_dom"/>
</dbReference>
<name>A0A151J7C8_9HYME</name>
<evidence type="ECO:0000256" key="1">
    <source>
        <dbReference type="ARBA" id="ARBA00007905"/>
    </source>
</evidence>
<dbReference type="InterPro" id="IPR036812">
    <property type="entry name" value="NAD(P)_OxRdtase_dom_sf"/>
</dbReference>
<feature type="domain" description="NADP-dependent oxidoreductase" evidence="4">
    <location>
        <begin position="364"/>
        <end position="629"/>
    </location>
</feature>
<comment type="similarity">
    <text evidence="1">Belongs to the aldo/keto reductase family.</text>
</comment>
<reference evidence="5 6" key="1">
    <citation type="submission" date="2015-09" db="EMBL/GenBank/DDBJ databases">
        <title>Trachymyrmex cornetzi WGS genome.</title>
        <authorList>
            <person name="Nygaard S."/>
            <person name="Hu H."/>
            <person name="Boomsma J."/>
            <person name="Zhang G."/>
        </authorList>
    </citation>
    <scope>NUCLEOTIDE SEQUENCE [LARGE SCALE GENOMIC DNA]</scope>
    <source>
        <strain evidence="5">Tcor2-1</strain>
        <tissue evidence="5">Whole body</tissue>
    </source>
</reference>
<dbReference type="Proteomes" id="UP000078492">
    <property type="component" value="Unassembled WGS sequence"/>
</dbReference>
<gene>
    <name evidence="5" type="ORF">ALC57_07966</name>
</gene>
<dbReference type="PRINTS" id="PR00069">
    <property type="entry name" value="ALDKETRDTASE"/>
</dbReference>
<evidence type="ECO:0000313" key="6">
    <source>
        <dbReference type="Proteomes" id="UP000078492"/>
    </source>
</evidence>
<dbReference type="CDD" id="cd19116">
    <property type="entry name" value="AKR_AKR2E1-5"/>
    <property type="match status" value="1"/>
</dbReference>
<evidence type="ECO:0000256" key="3">
    <source>
        <dbReference type="ARBA" id="ARBA00023002"/>
    </source>
</evidence>
<dbReference type="PROSITE" id="PS00063">
    <property type="entry name" value="ALDOKETO_REDUCTASE_3"/>
    <property type="match status" value="2"/>
</dbReference>
<dbReference type="InterPro" id="IPR020471">
    <property type="entry name" value="AKR"/>
</dbReference>
<evidence type="ECO:0000313" key="5">
    <source>
        <dbReference type="EMBL" id="KYN19739.1"/>
    </source>
</evidence>
<evidence type="ECO:0000256" key="2">
    <source>
        <dbReference type="ARBA" id="ARBA00022857"/>
    </source>
</evidence>
<dbReference type="PROSITE" id="PS00798">
    <property type="entry name" value="ALDOKETO_REDUCTASE_1"/>
    <property type="match status" value="2"/>
</dbReference>
<dbReference type="PROSITE" id="PS00062">
    <property type="entry name" value="ALDOKETO_REDUCTASE_2"/>
    <property type="match status" value="1"/>
</dbReference>
<dbReference type="EMBL" id="KQ979695">
    <property type="protein sequence ID" value="KYN19739.1"/>
    <property type="molecule type" value="Genomic_DNA"/>
</dbReference>
<proteinExistence type="inferred from homology"/>
<dbReference type="GO" id="GO:0016491">
    <property type="term" value="F:oxidoreductase activity"/>
    <property type="evidence" value="ECO:0007669"/>
    <property type="project" value="UniProtKB-KW"/>
</dbReference>
<feature type="domain" description="NADP-dependent oxidoreductase" evidence="4">
    <location>
        <begin position="20"/>
        <end position="292"/>
    </location>
</feature>